<evidence type="ECO:0000313" key="1">
    <source>
        <dbReference type="EMBL" id="CDF82112.1"/>
    </source>
</evidence>
<sequence length="211" mass="23419">MTEKQQTPSIHIPAGFVMNAAGHLVPEHQVREHDKLRDQVACDLVDEAVMLHNALASFKARALADIADLIRISGEKYGVTLGGEKGNVSIFTYDGQYKIERNYADRVTFTDEVLAAKELIDVCIRKWSADANPHLRVLVDRAFSAGRNGQIKTSDILGLLRLEIDDSDWKTAMVALKDAIQVNGKAVYIRVYKRVGSTGRYEPINLNIAVV</sequence>
<keyword evidence="2" id="KW-1185">Reference proteome</keyword>
<dbReference type="Proteomes" id="UP000025241">
    <property type="component" value="Chromosome I"/>
</dbReference>
<dbReference type="InterPro" id="IPR021505">
    <property type="entry name" value="Phage_B3_Orf6"/>
</dbReference>
<dbReference type="HOGENOM" id="CLU_086570_1_0_6"/>
<dbReference type="PATRIC" id="fig|1301098.3.peg.750"/>
<dbReference type="AlphaFoldDB" id="A0A024HC98"/>
<dbReference type="Pfam" id="PF11363">
    <property type="entry name" value="DUF3164"/>
    <property type="match status" value="1"/>
</dbReference>
<evidence type="ECO:0008006" key="3">
    <source>
        <dbReference type="Google" id="ProtNLM"/>
    </source>
</evidence>
<dbReference type="eggNOG" id="ENOG502ZBJ1">
    <property type="taxonomic scope" value="Bacteria"/>
</dbReference>
<name>A0A024HC98_PSEKB</name>
<gene>
    <name evidence="1" type="ORF">PKB_0744</name>
</gene>
<dbReference type="KEGG" id="pkc:PKB_0744"/>
<protein>
    <recommendedName>
        <fullName evidence="3">Sulfate transporter</fullName>
    </recommendedName>
</protein>
<reference evidence="1 2" key="2">
    <citation type="submission" date="2014-05" db="EMBL/GenBank/DDBJ databases">
        <title>Genome sequence of the 3-chlorobenzoate degrading bacterium Pseudomonas knackmussii B13 shows multiple evidence for horizontal gene transfer.</title>
        <authorList>
            <person name="Miyazaki R."/>
            <person name="Bertelli C."/>
            <person name="Falquet L."/>
            <person name="Robinson-Rechavi M."/>
            <person name="Gharib W."/>
            <person name="Roy S."/>
            <person name="Van der Meer J.R."/>
        </authorList>
    </citation>
    <scope>NUCLEOTIDE SEQUENCE [LARGE SCALE GENOMIC DNA]</scope>
    <source>
        <strain evidence="1 2">B13</strain>
    </source>
</reference>
<dbReference type="RefSeq" id="WP_043249122.1">
    <property type="nucleotide sequence ID" value="NZ_HG322950.1"/>
</dbReference>
<evidence type="ECO:0000313" key="2">
    <source>
        <dbReference type="Proteomes" id="UP000025241"/>
    </source>
</evidence>
<dbReference type="EMBL" id="HG322950">
    <property type="protein sequence ID" value="CDF82112.1"/>
    <property type="molecule type" value="Genomic_DNA"/>
</dbReference>
<dbReference type="STRING" id="1301098.PKB_0744"/>
<reference evidence="1 2" key="1">
    <citation type="submission" date="2013-03" db="EMBL/GenBank/DDBJ databases">
        <authorList>
            <person name="Linke B."/>
        </authorList>
    </citation>
    <scope>NUCLEOTIDE SEQUENCE [LARGE SCALE GENOMIC DNA]</scope>
    <source>
        <strain evidence="1 2">B13</strain>
    </source>
</reference>
<accession>A0A024HC98</accession>
<proteinExistence type="predicted"/>
<organism evidence="1 2">
    <name type="scientific">Pseudomonas knackmussii (strain DSM 6978 / CCUG 54928 / LMG 23759 / B13)</name>
    <dbReference type="NCBI Taxonomy" id="1301098"/>
    <lineage>
        <taxon>Bacteria</taxon>
        <taxon>Pseudomonadati</taxon>
        <taxon>Pseudomonadota</taxon>
        <taxon>Gammaproteobacteria</taxon>
        <taxon>Pseudomonadales</taxon>
        <taxon>Pseudomonadaceae</taxon>
        <taxon>Pseudomonas</taxon>
    </lineage>
</organism>